<evidence type="ECO:0000313" key="3">
    <source>
        <dbReference type="RefSeq" id="XP_030374856.1"/>
    </source>
</evidence>
<sequence length="595" mass="68819">MATFRSDFNSVPNTYGFTVLKNHLTTCFQKLRQKLSQKLQLDPATTERHQRHRQLYRLLLNAEYSIVGKKTKFQKLKEIFVTRKYSAGHHQQNTDDQLQIVAGLLSSTLIENSSTYSSSSIRREELFIFNSRMTISQSRYETVRDEYPEIDKEIRAILMANAQNGITISNIKKEYLKLTGIEFPFVDNVTDFLLTIPMVTAECNENGTRFFNLKPNNKNKHLHEMVLNQRQRTDYNHNNSGSASVVSFQQMKQIPPAPRLWRANYKRRALDNINMNLNIIDKPSQPVKAQLQQLTPIPTDPPPAVHPISPIGIPGGTVEHNWCYQDNWNHLNNRYQQAQVPQIDVENIYCDALDPLATQHPLIKQQKYRISPLLNGLKRKHDFTPTTISANTEASDSVLTIKSDYDAYLLDFPLLGDDFFMYLARMELKCRFRKHEKVLQSGLCVSGQTIKAARRRLRSVQLNENTQIIVNIGSVDIMKGKPLVQIEHDFRQLLNDMHKRRFVAVLTTLAPLANYCHDKGICEKVLRFNNFIRNEGRYTTVIDIHQCLVNEKGIVRFDCYQNGPRSVTGSSEPYVFWNKIGRQRVLQMIEAKLEY</sequence>
<dbReference type="RefSeq" id="XP_030374856.1">
    <property type="nucleotide sequence ID" value="XM_030518996.1"/>
</dbReference>
<accession>A0A6J2TDK2</accession>
<reference evidence="3" key="1">
    <citation type="submission" date="2025-08" db="UniProtKB">
        <authorList>
            <consortium name="RefSeq"/>
        </authorList>
    </citation>
    <scope>IDENTIFICATION</scope>
    <source>
        <strain evidence="3">11010-0011.00</strain>
        <tissue evidence="3">Whole body</tissue>
    </source>
</reference>
<name>A0A6J2TDK2_DROLE</name>
<proteinExistence type="predicted"/>
<feature type="domain" description="HTH OST-type" evidence="1">
    <location>
        <begin position="146"/>
        <end position="215"/>
    </location>
</feature>
<dbReference type="AlphaFoldDB" id="A0A6J2TDK2"/>
<keyword evidence="2" id="KW-1185">Reference proteome</keyword>
<dbReference type="PROSITE" id="PS51644">
    <property type="entry name" value="HTH_OST"/>
    <property type="match status" value="1"/>
</dbReference>
<dbReference type="Gene3D" id="3.30.420.610">
    <property type="entry name" value="LOTUS domain-like"/>
    <property type="match status" value="1"/>
</dbReference>
<evidence type="ECO:0000313" key="2">
    <source>
        <dbReference type="Proteomes" id="UP000504634"/>
    </source>
</evidence>
<dbReference type="InterPro" id="IPR033447">
    <property type="entry name" value="OSK"/>
</dbReference>
<dbReference type="Gene3D" id="3.40.50.1110">
    <property type="entry name" value="SGNH hydrolase"/>
    <property type="match status" value="1"/>
</dbReference>
<dbReference type="OrthoDB" id="10034606at2759"/>
<protein>
    <submittedName>
        <fullName evidence="3">Maternal effect protein oskar</fullName>
    </submittedName>
</protein>
<dbReference type="Pfam" id="PF17182">
    <property type="entry name" value="OSK"/>
    <property type="match status" value="1"/>
</dbReference>
<organism evidence="2 3">
    <name type="scientific">Drosophila lebanonensis</name>
    <name type="common">Fruit fly</name>
    <name type="synonym">Scaptodrosophila lebanonensis</name>
    <dbReference type="NCBI Taxonomy" id="7225"/>
    <lineage>
        <taxon>Eukaryota</taxon>
        <taxon>Metazoa</taxon>
        <taxon>Ecdysozoa</taxon>
        <taxon>Arthropoda</taxon>
        <taxon>Hexapoda</taxon>
        <taxon>Insecta</taxon>
        <taxon>Pterygota</taxon>
        <taxon>Neoptera</taxon>
        <taxon>Endopterygota</taxon>
        <taxon>Diptera</taxon>
        <taxon>Brachycera</taxon>
        <taxon>Muscomorpha</taxon>
        <taxon>Ephydroidea</taxon>
        <taxon>Drosophilidae</taxon>
        <taxon>Scaptodrosophila</taxon>
    </lineage>
</organism>
<dbReference type="GeneID" id="115624345"/>
<dbReference type="InterPro" id="IPR041966">
    <property type="entry name" value="LOTUS-like"/>
</dbReference>
<dbReference type="InterPro" id="IPR036514">
    <property type="entry name" value="SGNH_hydro_sf"/>
</dbReference>
<dbReference type="SUPFAM" id="SSF52266">
    <property type="entry name" value="SGNH hydrolase"/>
    <property type="match status" value="1"/>
</dbReference>
<gene>
    <name evidence="3" type="primary">LOC115624345</name>
</gene>
<dbReference type="Proteomes" id="UP000504634">
    <property type="component" value="Unplaced"/>
</dbReference>
<dbReference type="InterPro" id="IPR025605">
    <property type="entry name" value="OST-HTH/LOTUS_dom"/>
</dbReference>
<evidence type="ECO:0000259" key="1">
    <source>
        <dbReference type="PROSITE" id="PS51644"/>
    </source>
</evidence>